<name>A0A4C1ZB04_EUMVA</name>
<dbReference type="Pfam" id="PF23304">
    <property type="entry name" value="GAE_BBS1"/>
    <property type="match status" value="1"/>
</dbReference>
<dbReference type="GO" id="GO:0034464">
    <property type="term" value="C:BBSome"/>
    <property type="evidence" value="ECO:0007669"/>
    <property type="project" value="InterPro"/>
</dbReference>
<keyword evidence="3" id="KW-1185">Reference proteome</keyword>
<dbReference type="GO" id="GO:0005113">
    <property type="term" value="F:patched binding"/>
    <property type="evidence" value="ECO:0007669"/>
    <property type="project" value="TreeGrafter"/>
</dbReference>
<organism evidence="2 3">
    <name type="scientific">Eumeta variegata</name>
    <name type="common">Bagworm moth</name>
    <name type="synonym">Eumeta japonica</name>
    <dbReference type="NCBI Taxonomy" id="151549"/>
    <lineage>
        <taxon>Eukaryota</taxon>
        <taxon>Metazoa</taxon>
        <taxon>Ecdysozoa</taxon>
        <taxon>Arthropoda</taxon>
        <taxon>Hexapoda</taxon>
        <taxon>Insecta</taxon>
        <taxon>Pterygota</taxon>
        <taxon>Neoptera</taxon>
        <taxon>Endopterygota</taxon>
        <taxon>Lepidoptera</taxon>
        <taxon>Glossata</taxon>
        <taxon>Ditrysia</taxon>
        <taxon>Tineoidea</taxon>
        <taxon>Psychidae</taxon>
        <taxon>Oiketicinae</taxon>
        <taxon>Eumeta</taxon>
    </lineage>
</organism>
<evidence type="ECO:0000259" key="1">
    <source>
        <dbReference type="Pfam" id="PF23304"/>
    </source>
</evidence>
<dbReference type="AlphaFoldDB" id="A0A4C1ZB04"/>
<dbReference type="EMBL" id="BGZK01001674">
    <property type="protein sequence ID" value="GBP84353.1"/>
    <property type="molecule type" value="Genomic_DNA"/>
</dbReference>
<dbReference type="InterPro" id="IPR056419">
    <property type="entry name" value="GAE_BBS1"/>
</dbReference>
<sequence>MHESFQMDLQKLRLTAAKTLLEAHEKSENTFGVGVLEPLRLSAEIEGLGPVFRVVLIVENTSTEKAVMDLAILFHMPATNYRVSNPYIKVPLLAPGGKLKFPTKVEERFDDVINPDVLFRDITGDSGESSLLRMLLLKNDKIVLAATARLPPTDPFMLPYDKIQATAAFI</sequence>
<dbReference type="STRING" id="151549.A0A4C1ZB04"/>
<dbReference type="InterPro" id="IPR028784">
    <property type="entry name" value="BBS1"/>
</dbReference>
<dbReference type="GO" id="GO:0061512">
    <property type="term" value="P:protein localization to cilium"/>
    <property type="evidence" value="ECO:0007669"/>
    <property type="project" value="TreeGrafter"/>
</dbReference>
<protein>
    <submittedName>
        <fullName evidence="2">Bardet-Biedl syndrome 1 protein</fullName>
    </submittedName>
</protein>
<accession>A0A4C1ZB04</accession>
<gene>
    <name evidence="2" type="primary">BBS1</name>
    <name evidence="2" type="ORF">EVAR_87504_1</name>
</gene>
<evidence type="ECO:0000313" key="2">
    <source>
        <dbReference type="EMBL" id="GBP84353.1"/>
    </source>
</evidence>
<reference evidence="2 3" key="1">
    <citation type="journal article" date="2019" name="Commun. Biol.">
        <title>The bagworm genome reveals a unique fibroin gene that provides high tensile strength.</title>
        <authorList>
            <person name="Kono N."/>
            <person name="Nakamura H."/>
            <person name="Ohtoshi R."/>
            <person name="Tomita M."/>
            <person name="Numata K."/>
            <person name="Arakawa K."/>
        </authorList>
    </citation>
    <scope>NUCLEOTIDE SEQUENCE [LARGE SCALE GENOMIC DNA]</scope>
</reference>
<dbReference type="OrthoDB" id="10259809at2759"/>
<evidence type="ECO:0000313" key="3">
    <source>
        <dbReference type="Proteomes" id="UP000299102"/>
    </source>
</evidence>
<feature type="domain" description="Bardet-Biedl syndrome 1 protein GAE" evidence="1">
    <location>
        <begin position="39"/>
        <end position="114"/>
    </location>
</feature>
<dbReference type="PANTHER" id="PTHR20870">
    <property type="entry name" value="BARDET-BIEDL SYNDROME 1 PROTEIN"/>
    <property type="match status" value="1"/>
</dbReference>
<proteinExistence type="predicted"/>
<dbReference type="GO" id="GO:0005119">
    <property type="term" value="F:smoothened binding"/>
    <property type="evidence" value="ECO:0007669"/>
    <property type="project" value="TreeGrafter"/>
</dbReference>
<dbReference type="GO" id="GO:1905515">
    <property type="term" value="P:non-motile cilium assembly"/>
    <property type="evidence" value="ECO:0007669"/>
    <property type="project" value="InterPro"/>
</dbReference>
<dbReference type="GO" id="GO:0005930">
    <property type="term" value="C:axoneme"/>
    <property type="evidence" value="ECO:0007669"/>
    <property type="project" value="TreeGrafter"/>
</dbReference>
<dbReference type="PANTHER" id="PTHR20870:SF0">
    <property type="entry name" value="BARDET-BIEDL SYNDROME 1 PROTEIN"/>
    <property type="match status" value="1"/>
</dbReference>
<dbReference type="GO" id="GO:0005813">
    <property type="term" value="C:centrosome"/>
    <property type="evidence" value="ECO:0007669"/>
    <property type="project" value="TreeGrafter"/>
</dbReference>
<comment type="caution">
    <text evidence="2">The sequence shown here is derived from an EMBL/GenBank/DDBJ whole genome shotgun (WGS) entry which is preliminary data.</text>
</comment>
<dbReference type="Proteomes" id="UP000299102">
    <property type="component" value="Unassembled WGS sequence"/>
</dbReference>